<organism evidence="4 5">
    <name type="scientific">Lithospermum erythrorhizon</name>
    <name type="common">Purple gromwell</name>
    <name type="synonym">Lithospermum officinale var. erythrorhizon</name>
    <dbReference type="NCBI Taxonomy" id="34254"/>
    <lineage>
        <taxon>Eukaryota</taxon>
        <taxon>Viridiplantae</taxon>
        <taxon>Streptophyta</taxon>
        <taxon>Embryophyta</taxon>
        <taxon>Tracheophyta</taxon>
        <taxon>Spermatophyta</taxon>
        <taxon>Magnoliopsida</taxon>
        <taxon>eudicotyledons</taxon>
        <taxon>Gunneridae</taxon>
        <taxon>Pentapetalae</taxon>
        <taxon>asterids</taxon>
        <taxon>lamiids</taxon>
        <taxon>Boraginales</taxon>
        <taxon>Boraginaceae</taxon>
        <taxon>Boraginoideae</taxon>
        <taxon>Lithospermeae</taxon>
        <taxon>Lithospermum</taxon>
    </lineage>
</organism>
<feature type="domain" description="CCHC-type" evidence="3">
    <location>
        <begin position="159"/>
        <end position="172"/>
    </location>
</feature>
<proteinExistence type="predicted"/>
<keyword evidence="1" id="KW-0862">Zinc</keyword>
<keyword evidence="1" id="KW-0479">Metal-binding</keyword>
<dbReference type="AlphaFoldDB" id="A0AAV3PM14"/>
<feature type="compositionally biased region" description="Basic and acidic residues" evidence="2">
    <location>
        <begin position="215"/>
        <end position="234"/>
    </location>
</feature>
<dbReference type="GO" id="GO:0003676">
    <property type="term" value="F:nucleic acid binding"/>
    <property type="evidence" value="ECO:0007669"/>
    <property type="project" value="InterPro"/>
</dbReference>
<accession>A0AAV3PM14</accession>
<reference evidence="4 5" key="1">
    <citation type="submission" date="2024-01" db="EMBL/GenBank/DDBJ databases">
        <title>The complete chloroplast genome sequence of Lithospermum erythrorhizon: insights into the phylogenetic relationship among Boraginaceae species and the maternal lineages of purple gromwells.</title>
        <authorList>
            <person name="Okada T."/>
            <person name="Watanabe K."/>
        </authorList>
    </citation>
    <scope>NUCLEOTIDE SEQUENCE [LARGE SCALE GENOMIC DNA]</scope>
</reference>
<name>A0AAV3PM14_LITER</name>
<evidence type="ECO:0000313" key="4">
    <source>
        <dbReference type="EMBL" id="GAA0152310.1"/>
    </source>
</evidence>
<dbReference type="InterPro" id="IPR001878">
    <property type="entry name" value="Znf_CCHC"/>
</dbReference>
<feature type="compositionally biased region" description="Basic and acidic residues" evidence="2">
    <location>
        <begin position="256"/>
        <end position="267"/>
    </location>
</feature>
<feature type="region of interest" description="Disordered" evidence="2">
    <location>
        <begin position="215"/>
        <end position="300"/>
    </location>
</feature>
<dbReference type="Proteomes" id="UP001454036">
    <property type="component" value="Unassembled WGS sequence"/>
</dbReference>
<keyword evidence="1" id="KW-0863">Zinc-finger</keyword>
<protein>
    <recommendedName>
        <fullName evidence="3">CCHC-type domain-containing protein</fullName>
    </recommendedName>
</protein>
<evidence type="ECO:0000256" key="2">
    <source>
        <dbReference type="SAM" id="MobiDB-lite"/>
    </source>
</evidence>
<evidence type="ECO:0000256" key="1">
    <source>
        <dbReference type="PROSITE-ProRule" id="PRU00047"/>
    </source>
</evidence>
<gene>
    <name evidence="4" type="ORF">LIER_10822</name>
</gene>
<feature type="compositionally biased region" description="Basic and acidic residues" evidence="2">
    <location>
        <begin position="278"/>
        <end position="300"/>
    </location>
</feature>
<evidence type="ECO:0000313" key="5">
    <source>
        <dbReference type="Proteomes" id="UP001454036"/>
    </source>
</evidence>
<comment type="caution">
    <text evidence="4">The sequence shown here is derived from an EMBL/GenBank/DDBJ whole genome shotgun (WGS) entry which is preliminary data.</text>
</comment>
<sequence length="300" mass="33699">MEAEIIKNLQSCQLSVEEEEIMEVAEEDIAWELNSVWLLWRCRRCSTEALGALRITCYSCNHGSWGRIAGGDVFPLPFLGSCSRSSIRILYKGSGVKLAGAFKESEVVEIREKDLDGQRFFRLRIRVDVSAPLRILVTLRCGVGTFKGLLSYERLPNMCFGCGKLGHLIKECATNSMVEGPRKEMRYGIWIKSRGDKSRTIVCIVRKRLLEVSGEDSHPLEKEGEGVGHEESQERSVLSSPVQLEMDSIGQQGESSKFECSHARVDSTPDSVVEEGQESQRMEMGQGKDKLMDTLTLRRD</sequence>
<dbReference type="EMBL" id="BAABME010001961">
    <property type="protein sequence ID" value="GAA0152310.1"/>
    <property type="molecule type" value="Genomic_DNA"/>
</dbReference>
<keyword evidence="5" id="KW-1185">Reference proteome</keyword>
<evidence type="ECO:0000259" key="3">
    <source>
        <dbReference type="PROSITE" id="PS50158"/>
    </source>
</evidence>
<dbReference type="PROSITE" id="PS50158">
    <property type="entry name" value="ZF_CCHC"/>
    <property type="match status" value="1"/>
</dbReference>
<dbReference type="GO" id="GO:0008270">
    <property type="term" value="F:zinc ion binding"/>
    <property type="evidence" value="ECO:0007669"/>
    <property type="project" value="UniProtKB-KW"/>
</dbReference>